<feature type="compositionally biased region" description="Low complexity" evidence="1">
    <location>
        <begin position="180"/>
        <end position="194"/>
    </location>
</feature>
<comment type="caution">
    <text evidence="2">The sequence shown here is derived from an EMBL/GenBank/DDBJ whole genome shotgun (WGS) entry which is preliminary data.</text>
</comment>
<evidence type="ECO:0000256" key="1">
    <source>
        <dbReference type="SAM" id="MobiDB-lite"/>
    </source>
</evidence>
<feature type="region of interest" description="Disordered" evidence="1">
    <location>
        <begin position="1"/>
        <end position="201"/>
    </location>
</feature>
<evidence type="ECO:0000313" key="5">
    <source>
        <dbReference type="Proteomes" id="UP001152797"/>
    </source>
</evidence>
<dbReference type="EMBL" id="CAMXCT030000189">
    <property type="protein sequence ID" value="CAL4762526.1"/>
    <property type="molecule type" value="Genomic_DNA"/>
</dbReference>
<organism evidence="2">
    <name type="scientific">Cladocopium goreaui</name>
    <dbReference type="NCBI Taxonomy" id="2562237"/>
    <lineage>
        <taxon>Eukaryota</taxon>
        <taxon>Sar</taxon>
        <taxon>Alveolata</taxon>
        <taxon>Dinophyceae</taxon>
        <taxon>Suessiales</taxon>
        <taxon>Symbiodiniaceae</taxon>
        <taxon>Cladocopium</taxon>
    </lineage>
</organism>
<evidence type="ECO:0000313" key="3">
    <source>
        <dbReference type="EMBL" id="CAL1128589.1"/>
    </source>
</evidence>
<dbReference type="EMBL" id="CAMXCT010000189">
    <property type="protein sequence ID" value="CAI3975214.1"/>
    <property type="molecule type" value="Genomic_DNA"/>
</dbReference>
<feature type="compositionally biased region" description="Basic and acidic residues" evidence="1">
    <location>
        <begin position="1"/>
        <end position="10"/>
    </location>
</feature>
<feature type="compositionally biased region" description="Basic and acidic residues" evidence="1">
    <location>
        <begin position="72"/>
        <end position="96"/>
    </location>
</feature>
<sequence length="259" mass="27737">GPLAEPKRADVSAPAQAPGLQSQDPGDAVGASGSFPPKAEGRISSRGAPAQETGPSGTGGQRPTVRDTFAPDDVREGAHRQDLWQKARALTADRRAARPLQPWQQKDLLPPSRTPDGTMGGVGGIPPSAAGRSHRPGACPVPKGAGALDTVGRPESDPCEENLSGDERRWLVQGTIQSMPAPVREPSPARSRSPAPRREGIEAQPLYDLLQQMREMWSTQAAQQGCAPLAPQTNQWFHGDNRCQTFQTFARYFSCLRLV</sequence>
<evidence type="ECO:0000313" key="4">
    <source>
        <dbReference type="EMBL" id="CAL4762526.1"/>
    </source>
</evidence>
<dbReference type="Proteomes" id="UP001152797">
    <property type="component" value="Unassembled WGS sequence"/>
</dbReference>
<proteinExistence type="predicted"/>
<gene>
    <name evidence="2" type="ORF">C1SCF055_LOCUS3561</name>
</gene>
<dbReference type="EMBL" id="CAMXCT020000189">
    <property type="protein sequence ID" value="CAL1128589.1"/>
    <property type="molecule type" value="Genomic_DNA"/>
</dbReference>
<dbReference type="AlphaFoldDB" id="A0A9P1FFL1"/>
<name>A0A9P1FFL1_9DINO</name>
<feature type="non-terminal residue" evidence="2">
    <location>
        <position position="259"/>
    </location>
</feature>
<accession>A0A9P1FFL1</accession>
<reference evidence="2" key="1">
    <citation type="submission" date="2022-10" db="EMBL/GenBank/DDBJ databases">
        <authorList>
            <person name="Chen Y."/>
            <person name="Dougan E. K."/>
            <person name="Chan C."/>
            <person name="Rhodes N."/>
            <person name="Thang M."/>
        </authorList>
    </citation>
    <scope>NUCLEOTIDE SEQUENCE</scope>
</reference>
<evidence type="ECO:0000313" key="2">
    <source>
        <dbReference type="EMBL" id="CAI3975214.1"/>
    </source>
</evidence>
<keyword evidence="5" id="KW-1185">Reference proteome</keyword>
<reference evidence="3" key="2">
    <citation type="submission" date="2024-04" db="EMBL/GenBank/DDBJ databases">
        <authorList>
            <person name="Chen Y."/>
            <person name="Shah S."/>
            <person name="Dougan E. K."/>
            <person name="Thang M."/>
            <person name="Chan C."/>
        </authorList>
    </citation>
    <scope>NUCLEOTIDE SEQUENCE [LARGE SCALE GENOMIC DNA]</scope>
</reference>
<protein>
    <submittedName>
        <fullName evidence="4">PDZ domain-containing protein</fullName>
    </submittedName>
</protein>